<dbReference type="PROSITE" id="PS00610">
    <property type="entry name" value="NA_NEUROTRAN_SYMP_1"/>
    <property type="match status" value="1"/>
</dbReference>
<feature type="transmembrane region" description="Helical" evidence="7">
    <location>
        <begin position="149"/>
        <end position="166"/>
    </location>
</feature>
<feature type="transmembrane region" description="Helical" evidence="7">
    <location>
        <begin position="391"/>
        <end position="408"/>
    </location>
</feature>
<name>A0A1H1PWN8_9PSED</name>
<evidence type="ECO:0000256" key="3">
    <source>
        <dbReference type="ARBA" id="ARBA00022692"/>
    </source>
</evidence>
<dbReference type="Proteomes" id="UP000243359">
    <property type="component" value="Chromosome I"/>
</dbReference>
<protein>
    <recommendedName>
        <fullName evidence="6">Transporter</fullName>
    </recommendedName>
</protein>
<evidence type="ECO:0000256" key="2">
    <source>
        <dbReference type="ARBA" id="ARBA00022448"/>
    </source>
</evidence>
<feature type="transmembrane region" description="Helical" evidence="7">
    <location>
        <begin position="178"/>
        <end position="197"/>
    </location>
</feature>
<feature type="transmembrane region" description="Helical" evidence="7">
    <location>
        <begin position="429"/>
        <end position="452"/>
    </location>
</feature>
<dbReference type="SUPFAM" id="SSF161070">
    <property type="entry name" value="SNF-like"/>
    <property type="match status" value="1"/>
</dbReference>
<proteinExistence type="inferred from homology"/>
<dbReference type="InterPro" id="IPR047218">
    <property type="entry name" value="YocR/YhdH-like"/>
</dbReference>
<dbReference type="InterPro" id="IPR037272">
    <property type="entry name" value="SNS_sf"/>
</dbReference>
<dbReference type="PROSITE" id="PS50267">
    <property type="entry name" value="NA_NEUROTRAN_SYMP_3"/>
    <property type="match status" value="1"/>
</dbReference>
<dbReference type="PANTHER" id="PTHR42948">
    <property type="entry name" value="TRANSPORTER"/>
    <property type="match status" value="1"/>
</dbReference>
<dbReference type="PANTHER" id="PTHR42948:SF1">
    <property type="entry name" value="TRANSPORTER"/>
    <property type="match status" value="1"/>
</dbReference>
<sequence>MSREKPKNLWQSRWGFILAATGSAVGLGNIWKFPYITGEYGGGAFVLMYLACILAIGIPVMMTEIALGRRGRGSPIDAIARVARENGSHPLWKGVGGMAMLCGFMILCFYVVVAGWAFAYTWKMLDGSLAATSVDALAGVFEAHNASPWQLGGWSIVVSLLTIWIVGKGVQAGVEKAFRWMMPGLAVMLLVLVGYSWTSGSFSQGFDFLFSFDASKITGEALLAALGHAFFTLSLASGAILTYGSYLPDGQSITRTSIVVAIADTCVALLAGLAIFPVIFANGMSPSAGPGLIFMSLPLAFQQMPLGSLFGVLFFAMVSVAALTSAISMIEAVVAYLNEKHGISRGRAAIGSGAVLLVISLLAMLSFNVGAEWKLFGTTLFDGLDYITSRWMMPLGGILMVILAGYCLRSDIMRDELQLPNAGYALWLFMVRYVSPVMIVMVFLHALGWLGFDPLERWYWIAGAIGTLAILGELFAPRVRLEFAAR</sequence>
<dbReference type="Pfam" id="PF00209">
    <property type="entry name" value="SNF"/>
    <property type="match status" value="2"/>
</dbReference>
<dbReference type="GO" id="GO:0015293">
    <property type="term" value="F:symporter activity"/>
    <property type="evidence" value="ECO:0007669"/>
    <property type="project" value="UniProtKB-KW"/>
</dbReference>
<feature type="transmembrane region" description="Helical" evidence="7">
    <location>
        <begin position="458"/>
        <end position="476"/>
    </location>
</feature>
<evidence type="ECO:0000256" key="1">
    <source>
        <dbReference type="ARBA" id="ARBA00004141"/>
    </source>
</evidence>
<dbReference type="EMBL" id="LT629751">
    <property type="protein sequence ID" value="SDS15605.1"/>
    <property type="molecule type" value="Genomic_DNA"/>
</dbReference>
<evidence type="ECO:0000256" key="6">
    <source>
        <dbReference type="RuleBase" id="RU003732"/>
    </source>
</evidence>
<keyword evidence="4 7" id="KW-1133">Transmembrane helix</keyword>
<evidence type="ECO:0000313" key="9">
    <source>
        <dbReference type="Proteomes" id="UP000243359"/>
    </source>
</evidence>
<keyword evidence="2 6" id="KW-0813">Transport</keyword>
<keyword evidence="3 6" id="KW-0812">Transmembrane</keyword>
<keyword evidence="5 7" id="KW-0472">Membrane</keyword>
<dbReference type="AlphaFoldDB" id="A0A1H1PWN8"/>
<comment type="subcellular location">
    <subcellularLocation>
        <location evidence="1">Membrane</location>
        <topology evidence="1">Multi-pass membrane protein</topology>
    </subcellularLocation>
</comment>
<dbReference type="PRINTS" id="PR00176">
    <property type="entry name" value="NANEUSMPORT"/>
</dbReference>
<keyword evidence="9" id="KW-1185">Reference proteome</keyword>
<keyword evidence="6" id="KW-0769">Symport</keyword>
<dbReference type="InterPro" id="IPR000175">
    <property type="entry name" value="Na/ntran_symport"/>
</dbReference>
<feature type="transmembrane region" description="Helical" evidence="7">
    <location>
        <begin position="349"/>
        <end position="371"/>
    </location>
</feature>
<dbReference type="OrthoDB" id="9762833at2"/>
<accession>A0A1H1PWN8</accession>
<dbReference type="NCBIfam" id="NF037979">
    <property type="entry name" value="Na_transp"/>
    <property type="match status" value="1"/>
</dbReference>
<evidence type="ECO:0000313" key="8">
    <source>
        <dbReference type="EMBL" id="SDS15605.1"/>
    </source>
</evidence>
<feature type="transmembrane region" description="Helical" evidence="7">
    <location>
        <begin position="43"/>
        <end position="62"/>
    </location>
</feature>
<reference evidence="9" key="1">
    <citation type="submission" date="2016-10" db="EMBL/GenBank/DDBJ databases">
        <authorList>
            <person name="Varghese N."/>
            <person name="Submissions S."/>
        </authorList>
    </citation>
    <scope>NUCLEOTIDE SEQUENCE [LARGE SCALE GENOMIC DNA]</scope>
    <source>
        <strain evidence="9">KCTC 32247</strain>
    </source>
</reference>
<feature type="transmembrane region" description="Helical" evidence="7">
    <location>
        <begin position="217"/>
        <end position="246"/>
    </location>
</feature>
<gene>
    <name evidence="8" type="ORF">SAMN05216221_1193</name>
</gene>
<feature type="transmembrane region" description="Helical" evidence="7">
    <location>
        <begin position="12"/>
        <end position="31"/>
    </location>
</feature>
<organism evidence="8 9">
    <name type="scientific">Pseudomonas oryzae</name>
    <dbReference type="NCBI Taxonomy" id="1392877"/>
    <lineage>
        <taxon>Bacteria</taxon>
        <taxon>Pseudomonadati</taxon>
        <taxon>Pseudomonadota</taxon>
        <taxon>Gammaproteobacteria</taxon>
        <taxon>Pseudomonadales</taxon>
        <taxon>Pseudomonadaceae</taxon>
        <taxon>Pseudomonas</taxon>
    </lineage>
</organism>
<evidence type="ECO:0000256" key="5">
    <source>
        <dbReference type="ARBA" id="ARBA00023136"/>
    </source>
</evidence>
<evidence type="ECO:0000256" key="7">
    <source>
        <dbReference type="SAM" id="Phobius"/>
    </source>
</evidence>
<feature type="transmembrane region" description="Helical" evidence="7">
    <location>
        <begin position="309"/>
        <end position="337"/>
    </location>
</feature>
<evidence type="ECO:0000256" key="4">
    <source>
        <dbReference type="ARBA" id="ARBA00022989"/>
    </source>
</evidence>
<feature type="transmembrane region" description="Helical" evidence="7">
    <location>
        <begin position="258"/>
        <end position="280"/>
    </location>
</feature>
<dbReference type="RefSeq" id="WP_090348062.1">
    <property type="nucleotide sequence ID" value="NZ_LT629751.1"/>
</dbReference>
<feature type="transmembrane region" description="Helical" evidence="7">
    <location>
        <begin position="98"/>
        <end position="119"/>
    </location>
</feature>
<comment type="similarity">
    <text evidence="6">Belongs to the sodium:neurotransmitter symporter (SNF) (TC 2.A.22) family.</text>
</comment>
<dbReference type="CDD" id="cd10336">
    <property type="entry name" value="SLC6sbd_Tyt1-Like"/>
    <property type="match status" value="1"/>
</dbReference>
<dbReference type="GO" id="GO:0016020">
    <property type="term" value="C:membrane"/>
    <property type="evidence" value="ECO:0007669"/>
    <property type="project" value="UniProtKB-SubCell"/>
</dbReference>